<dbReference type="CDD" id="cd02440">
    <property type="entry name" value="AdoMet_MTases"/>
    <property type="match status" value="1"/>
</dbReference>
<feature type="binding site" evidence="6">
    <location>
        <position position="124"/>
    </location>
    <ligand>
        <name>S-adenosyl-L-methionine</name>
        <dbReference type="ChEBI" id="CHEBI:59789"/>
    </ligand>
</feature>
<comment type="caution">
    <text evidence="7">The sequence shown here is derived from an EMBL/GenBank/DDBJ whole genome shotgun (WGS) entry which is preliminary data.</text>
</comment>
<proteinExistence type="inferred from homology"/>
<evidence type="ECO:0000256" key="2">
    <source>
        <dbReference type="ARBA" id="ARBA00022490"/>
    </source>
</evidence>
<keyword evidence="8" id="KW-1185">Reference proteome</keyword>
<keyword evidence="7" id="KW-0689">Ribosomal protein</keyword>
<comment type="similarity">
    <text evidence="1 6">Belongs to the methyltransferase superfamily. PrmA family.</text>
</comment>
<dbReference type="Proteomes" id="UP000520814">
    <property type="component" value="Unassembled WGS sequence"/>
</dbReference>
<dbReference type="PANTHER" id="PTHR43648:SF1">
    <property type="entry name" value="ELECTRON TRANSFER FLAVOPROTEIN BETA SUBUNIT LYSINE METHYLTRANSFERASE"/>
    <property type="match status" value="1"/>
</dbReference>
<feature type="binding site" evidence="6">
    <location>
        <position position="167"/>
    </location>
    <ligand>
        <name>S-adenosyl-L-methionine</name>
        <dbReference type="ChEBI" id="CHEBI:59789"/>
    </ligand>
</feature>
<sequence length="275" mass="29399">MRWAEIEIAVVGDEQEHYAALLTEIAGCQGWSGDSSAVRGYLPVDERLEGSLLALREAAGREVTIRFVQEEDWANAWKQYFKPQRIGEHIIIKPSWEEFAPEPGDLVVEMDPGMAFGTGLHATTRLCLRALESHVTGGETVADVGTGSGILGIAAVLLGAQKAICTDIDPLAVRIARENIERNQMEGRVEAVEATLPPPGEFEIVVANILPDVILGMAEELVAATKPGGLLIVSGIIESRTDDVKAGLSALGLTVLSVATEGEWVAILARRQGGL</sequence>
<dbReference type="InterPro" id="IPR050078">
    <property type="entry name" value="Ribosomal_L11_MeTrfase_PrmA"/>
</dbReference>
<evidence type="ECO:0000256" key="6">
    <source>
        <dbReference type="HAMAP-Rule" id="MF_00735"/>
    </source>
</evidence>
<accession>A0A7W9WAG8</accession>
<dbReference type="AlphaFoldDB" id="A0A7W9WAG8"/>
<feature type="binding site" evidence="6">
    <location>
        <position position="145"/>
    </location>
    <ligand>
        <name>S-adenosyl-L-methionine</name>
        <dbReference type="ChEBI" id="CHEBI:59789"/>
    </ligand>
</feature>
<comment type="subcellular location">
    <subcellularLocation>
        <location evidence="6">Cytoplasm</location>
    </subcellularLocation>
</comment>
<dbReference type="Pfam" id="PF06325">
    <property type="entry name" value="PrmA"/>
    <property type="match status" value="1"/>
</dbReference>
<dbReference type="GO" id="GO:0005840">
    <property type="term" value="C:ribosome"/>
    <property type="evidence" value="ECO:0007669"/>
    <property type="project" value="UniProtKB-KW"/>
</dbReference>
<dbReference type="NCBIfam" id="TIGR00406">
    <property type="entry name" value="prmA"/>
    <property type="match status" value="1"/>
</dbReference>
<dbReference type="GO" id="GO:0032259">
    <property type="term" value="P:methylation"/>
    <property type="evidence" value="ECO:0007669"/>
    <property type="project" value="UniProtKB-KW"/>
</dbReference>
<keyword evidence="4 6" id="KW-0808">Transferase</keyword>
<organism evidence="7 8">
    <name type="scientific">Armatimonas rosea</name>
    <dbReference type="NCBI Taxonomy" id="685828"/>
    <lineage>
        <taxon>Bacteria</taxon>
        <taxon>Bacillati</taxon>
        <taxon>Armatimonadota</taxon>
        <taxon>Armatimonadia</taxon>
        <taxon>Armatimonadales</taxon>
        <taxon>Armatimonadaceae</taxon>
        <taxon>Armatimonas</taxon>
    </lineage>
</organism>
<comment type="catalytic activity">
    <reaction evidence="6">
        <text>L-lysyl-[protein] + 3 S-adenosyl-L-methionine = N(6),N(6),N(6)-trimethyl-L-lysyl-[protein] + 3 S-adenosyl-L-homocysteine + 3 H(+)</text>
        <dbReference type="Rhea" id="RHEA:54192"/>
        <dbReference type="Rhea" id="RHEA-COMP:9752"/>
        <dbReference type="Rhea" id="RHEA-COMP:13826"/>
        <dbReference type="ChEBI" id="CHEBI:15378"/>
        <dbReference type="ChEBI" id="CHEBI:29969"/>
        <dbReference type="ChEBI" id="CHEBI:57856"/>
        <dbReference type="ChEBI" id="CHEBI:59789"/>
        <dbReference type="ChEBI" id="CHEBI:61961"/>
    </reaction>
</comment>
<comment type="function">
    <text evidence="6">Methylates ribosomal protein L11.</text>
</comment>
<evidence type="ECO:0000256" key="1">
    <source>
        <dbReference type="ARBA" id="ARBA00009741"/>
    </source>
</evidence>
<evidence type="ECO:0000313" key="8">
    <source>
        <dbReference type="Proteomes" id="UP000520814"/>
    </source>
</evidence>
<evidence type="ECO:0000313" key="7">
    <source>
        <dbReference type="EMBL" id="MBB6053597.1"/>
    </source>
</evidence>
<evidence type="ECO:0000256" key="4">
    <source>
        <dbReference type="ARBA" id="ARBA00022679"/>
    </source>
</evidence>
<dbReference type="GO" id="GO:0008276">
    <property type="term" value="F:protein methyltransferase activity"/>
    <property type="evidence" value="ECO:0007669"/>
    <property type="project" value="UniProtKB-UniRule"/>
</dbReference>
<feature type="binding site" evidence="6">
    <location>
        <position position="208"/>
    </location>
    <ligand>
        <name>S-adenosyl-L-methionine</name>
        <dbReference type="ChEBI" id="CHEBI:59789"/>
    </ligand>
</feature>
<keyword evidence="7" id="KW-0687">Ribonucleoprotein</keyword>
<dbReference type="Gene3D" id="3.40.50.150">
    <property type="entry name" value="Vaccinia Virus protein VP39"/>
    <property type="match status" value="1"/>
</dbReference>
<dbReference type="InterPro" id="IPR029063">
    <property type="entry name" value="SAM-dependent_MTases_sf"/>
</dbReference>
<keyword evidence="5 6" id="KW-0949">S-adenosyl-L-methionine</keyword>
<dbReference type="SUPFAM" id="SSF53335">
    <property type="entry name" value="S-adenosyl-L-methionine-dependent methyltransferases"/>
    <property type="match status" value="1"/>
</dbReference>
<evidence type="ECO:0000256" key="3">
    <source>
        <dbReference type="ARBA" id="ARBA00022603"/>
    </source>
</evidence>
<keyword evidence="3 6" id="KW-0489">Methyltransferase</keyword>
<dbReference type="EMBL" id="JACHGW010000007">
    <property type="protein sequence ID" value="MBB6053597.1"/>
    <property type="molecule type" value="Genomic_DNA"/>
</dbReference>
<name>A0A7W9WAG8_ARMRO</name>
<dbReference type="PANTHER" id="PTHR43648">
    <property type="entry name" value="ELECTRON TRANSFER FLAVOPROTEIN BETA SUBUNIT LYSINE METHYLTRANSFERASE"/>
    <property type="match status" value="1"/>
</dbReference>
<protein>
    <recommendedName>
        <fullName evidence="6">Ribosomal protein L11 methyltransferase</fullName>
        <shortName evidence="6">L11 Mtase</shortName>
        <ecNumber evidence="6">2.1.1.-</ecNumber>
    </recommendedName>
</protein>
<gene>
    <name evidence="6" type="primary">prmA</name>
    <name evidence="7" type="ORF">HNQ39_005432</name>
</gene>
<dbReference type="RefSeq" id="WP_184203687.1">
    <property type="nucleotide sequence ID" value="NZ_JACHGW010000007.1"/>
</dbReference>
<dbReference type="InterPro" id="IPR004498">
    <property type="entry name" value="Ribosomal_PrmA_MeTrfase"/>
</dbReference>
<dbReference type="HAMAP" id="MF_00735">
    <property type="entry name" value="Methyltr_PrmA"/>
    <property type="match status" value="1"/>
</dbReference>
<keyword evidence="2 6" id="KW-0963">Cytoplasm</keyword>
<reference evidence="7 8" key="1">
    <citation type="submission" date="2020-08" db="EMBL/GenBank/DDBJ databases">
        <title>Genomic Encyclopedia of Type Strains, Phase IV (KMG-IV): sequencing the most valuable type-strain genomes for metagenomic binning, comparative biology and taxonomic classification.</title>
        <authorList>
            <person name="Goeker M."/>
        </authorList>
    </citation>
    <scope>NUCLEOTIDE SEQUENCE [LARGE SCALE GENOMIC DNA]</scope>
    <source>
        <strain evidence="7 8">DSM 23562</strain>
    </source>
</reference>
<dbReference type="EC" id="2.1.1.-" evidence="6"/>
<evidence type="ECO:0000256" key="5">
    <source>
        <dbReference type="ARBA" id="ARBA00022691"/>
    </source>
</evidence>
<dbReference type="GO" id="GO:0005737">
    <property type="term" value="C:cytoplasm"/>
    <property type="evidence" value="ECO:0007669"/>
    <property type="project" value="UniProtKB-SubCell"/>
</dbReference>